<gene>
    <name evidence="1" type="ORF">PYTT_1602</name>
</gene>
<dbReference type="RefSeq" id="WP_067774409.1">
    <property type="nucleotide sequence ID" value="NZ_LIGX01000018.1"/>
</dbReference>
<dbReference type="Proteomes" id="UP000176204">
    <property type="component" value="Chromosome I"/>
</dbReference>
<sequence length="364" mass="40006">MSNDTTIIPDGSNMQDIFVPYAVRHQFTEAVNTDETSIPSNPSFSRHEWGACKYEWTGYIYIAETVQNANIQIGADDLGEFSIDAFPDKKATVDRPNPGPAGGGQYYMGSAVELGIMYKGYYRVKISYTNIEYTASRNAARCEVCLNGSRVKFGALRAVNLMPKDKAEAIKKGYTGSYIPAEQIEQNPASDPRGPVDYIGAPGRENFWGKFNLPEAAYQKALADEPCASRLSVALNRAGYRIGAYMINGNQVSDNMQTIGSDLIVLNPEAPSDTPDASWGKHILKSAANMKRFLREKIACTAPDYYEGGAQYDSYEQDKMGDIVIFASGGHAGLTVDGNLHVAASMPKGDVWVLHRECWDEPRK</sequence>
<name>A0A1C7PCZ0_9BACT</name>
<dbReference type="EMBL" id="LT629973">
    <property type="protein sequence ID" value="SEH90680.1"/>
    <property type="molecule type" value="Genomic_DNA"/>
</dbReference>
<organism evidence="1 2">
    <name type="scientific">Akkermansia glycaniphila</name>
    <dbReference type="NCBI Taxonomy" id="1679444"/>
    <lineage>
        <taxon>Bacteria</taxon>
        <taxon>Pseudomonadati</taxon>
        <taxon>Verrucomicrobiota</taxon>
        <taxon>Verrucomicrobiia</taxon>
        <taxon>Verrucomicrobiales</taxon>
        <taxon>Akkermansiaceae</taxon>
        <taxon>Akkermansia</taxon>
    </lineage>
</organism>
<accession>A0A1C7PCZ0</accession>
<proteinExistence type="predicted"/>
<protein>
    <submittedName>
        <fullName evidence="1">Uncharacterized protein</fullName>
    </submittedName>
</protein>
<keyword evidence="2" id="KW-1185">Reference proteome</keyword>
<evidence type="ECO:0000313" key="2">
    <source>
        <dbReference type="Proteomes" id="UP000176204"/>
    </source>
</evidence>
<dbReference type="KEGG" id="agl:PYTT_1602"/>
<dbReference type="AlphaFoldDB" id="A0A1C7PCZ0"/>
<evidence type="ECO:0000313" key="1">
    <source>
        <dbReference type="EMBL" id="SEH90680.1"/>
    </source>
</evidence>
<reference evidence="2" key="1">
    <citation type="submission" date="2016-09" db="EMBL/GenBank/DDBJ databases">
        <authorList>
            <person name="Koehorst J."/>
        </authorList>
    </citation>
    <scope>NUCLEOTIDE SEQUENCE [LARGE SCALE GENOMIC DNA]</scope>
</reference>